<dbReference type="InterPro" id="IPR043519">
    <property type="entry name" value="NT_sf"/>
</dbReference>
<dbReference type="Gene3D" id="3.30.460.40">
    <property type="match status" value="1"/>
</dbReference>
<dbReference type="SUPFAM" id="SSF81301">
    <property type="entry name" value="Nucleotidyltransferase"/>
    <property type="match status" value="1"/>
</dbReference>
<comment type="caution">
    <text evidence="1">The sequence shown here is derived from an EMBL/GenBank/DDBJ whole genome shotgun (WGS) entry which is preliminary data.</text>
</comment>
<sequence length="185" mass="20715">MGFSVDSLASVLSQLSKSGVDYVLIGDTVVQLYLGFKTLEGDVDLFALNPSPLGDQEFYSSLAERNGWEVASTELGTPKLICTVKGETVEVELYENFMDVEIPEELLNQSVTITVGSVKARALRPEHYFVLKARQGVDLDKLKRWLKQVEKTGFNKKIVEEAVSYFPGYEEKTIRERLRSIGLTV</sequence>
<keyword evidence="1" id="KW-0808">Transferase</keyword>
<dbReference type="Pfam" id="PF09970">
    <property type="entry name" value="DUF2204"/>
    <property type="match status" value="1"/>
</dbReference>
<dbReference type="AlphaFoldDB" id="A0A7C2BKZ9"/>
<protein>
    <submittedName>
        <fullName evidence="1">Nucleotidyltransferase</fullName>
    </submittedName>
</protein>
<reference evidence="1" key="1">
    <citation type="journal article" date="2020" name="mSystems">
        <title>Genome- and Community-Level Interaction Insights into Carbon Utilization and Element Cycling Functions of Hydrothermarchaeota in Hydrothermal Sediment.</title>
        <authorList>
            <person name="Zhou Z."/>
            <person name="Liu Y."/>
            <person name="Xu W."/>
            <person name="Pan J."/>
            <person name="Luo Z.H."/>
            <person name="Li M."/>
        </authorList>
    </citation>
    <scope>NUCLEOTIDE SEQUENCE [LARGE SCALE GENOMIC DNA]</scope>
    <source>
        <strain evidence="1">SpSt-23</strain>
    </source>
</reference>
<organism evidence="1">
    <name type="scientific">Thermosphaera aggregans</name>
    <dbReference type="NCBI Taxonomy" id="54254"/>
    <lineage>
        <taxon>Archaea</taxon>
        <taxon>Thermoproteota</taxon>
        <taxon>Thermoprotei</taxon>
        <taxon>Desulfurococcales</taxon>
        <taxon>Desulfurococcaceae</taxon>
        <taxon>Thermosphaera</taxon>
    </lineage>
</organism>
<name>A0A7C2BKZ9_9CREN</name>
<proteinExistence type="predicted"/>
<evidence type="ECO:0000313" key="1">
    <source>
        <dbReference type="EMBL" id="HEF87852.1"/>
    </source>
</evidence>
<dbReference type="GO" id="GO:0016740">
    <property type="term" value="F:transferase activity"/>
    <property type="evidence" value="ECO:0007669"/>
    <property type="project" value="UniProtKB-KW"/>
</dbReference>
<accession>A0A7C2BKZ9</accession>
<gene>
    <name evidence="1" type="ORF">ENP55_06210</name>
</gene>
<dbReference type="EMBL" id="DSJT01000034">
    <property type="protein sequence ID" value="HEF87852.1"/>
    <property type="molecule type" value="Genomic_DNA"/>
</dbReference>
<dbReference type="InterPro" id="IPR018700">
    <property type="entry name" value="DUF2204"/>
</dbReference>